<name>A0ABR5AC70_9BACL</name>
<dbReference type="Gene3D" id="3.40.50.300">
    <property type="entry name" value="P-loop containing nucleotide triphosphate hydrolases"/>
    <property type="match status" value="2"/>
</dbReference>
<proteinExistence type="inferred from homology"/>
<dbReference type="HAMAP" id="MF_00027">
    <property type="entry name" value="CobB_CbiA"/>
    <property type="match status" value="1"/>
</dbReference>
<keyword evidence="11" id="KW-1185">Reference proteome</keyword>
<feature type="domain" description="CobB/CobQ-like glutamine amidotransferase" evidence="9">
    <location>
        <begin position="256"/>
        <end position="445"/>
    </location>
</feature>
<evidence type="ECO:0000259" key="9">
    <source>
        <dbReference type="Pfam" id="PF07685"/>
    </source>
</evidence>
<comment type="domain">
    <text evidence="7">Comprises of two domains. The C-terminal domain contains the binding site for glutamine and catalyzes the hydrolysis of this substrate to glutamate and ammonia. The N-terminal domain is anticipated to bind ATP and cobyrinate and catalyzes the ultimate synthesis of the diamide product. The ammonia produced via the glutaminase domain is probably translocated to the adjacent domain via a molecular tunnel, where it reacts with an activated intermediate.</text>
</comment>
<evidence type="ECO:0000256" key="4">
    <source>
        <dbReference type="ARBA" id="ARBA00022840"/>
    </source>
</evidence>
<evidence type="ECO:0000256" key="2">
    <source>
        <dbReference type="ARBA" id="ARBA00022598"/>
    </source>
</evidence>
<dbReference type="CDD" id="cd03130">
    <property type="entry name" value="GATase1_CobB"/>
    <property type="match status" value="1"/>
</dbReference>
<dbReference type="RefSeq" id="WP_041050749.1">
    <property type="nucleotide sequence ID" value="NZ_JXAK01000055.1"/>
</dbReference>
<dbReference type="InterPro" id="IPR011698">
    <property type="entry name" value="GATase_3"/>
</dbReference>
<evidence type="ECO:0000256" key="5">
    <source>
        <dbReference type="ARBA" id="ARBA00022842"/>
    </source>
</evidence>
<protein>
    <recommendedName>
        <fullName evidence="7">Cobyrinate a,c-diamide synthase</fullName>
        <ecNumber evidence="7">6.3.5.11</ecNumber>
    </recommendedName>
    <alternativeName>
        <fullName evidence="7">Cobyrinic acid a,c-diamide synthetase</fullName>
    </alternativeName>
</protein>
<dbReference type="PROSITE" id="PS51274">
    <property type="entry name" value="GATASE_COBBQ"/>
    <property type="match status" value="1"/>
</dbReference>
<dbReference type="EC" id="6.3.5.11" evidence="7"/>
<keyword evidence="4 7" id="KW-0067">ATP-binding</keyword>
<dbReference type="NCBIfam" id="NF002204">
    <property type="entry name" value="PRK01077.1"/>
    <property type="match status" value="1"/>
</dbReference>
<keyword evidence="3 7" id="KW-0547">Nucleotide-binding</keyword>
<gene>
    <name evidence="7" type="primary">cbiA</name>
    <name evidence="10" type="ORF">SD70_25135</name>
</gene>
<accession>A0ABR5AC70</accession>
<evidence type="ECO:0000256" key="1">
    <source>
        <dbReference type="ARBA" id="ARBA00001946"/>
    </source>
</evidence>
<dbReference type="EMBL" id="JXAK01000055">
    <property type="protein sequence ID" value="KIL38655.1"/>
    <property type="molecule type" value="Genomic_DNA"/>
</dbReference>
<evidence type="ECO:0000256" key="6">
    <source>
        <dbReference type="ARBA" id="ARBA00022962"/>
    </source>
</evidence>
<evidence type="ECO:0000313" key="11">
    <source>
        <dbReference type="Proteomes" id="UP000031967"/>
    </source>
</evidence>
<evidence type="ECO:0000313" key="10">
    <source>
        <dbReference type="EMBL" id="KIL38655.1"/>
    </source>
</evidence>
<comment type="function">
    <text evidence="7">Catalyzes the ATP-dependent amidation of the two carboxylate groups at positions a and c of cobyrinate, using either L-glutamine or ammonia as the nitrogen source.</text>
</comment>
<dbReference type="InterPro" id="IPR027417">
    <property type="entry name" value="P-loop_NTPase"/>
</dbReference>
<comment type="pathway">
    <text evidence="7">Cofactor biosynthesis; adenosylcobalamin biosynthesis; cob(II)yrinate a,c-diamide from sirohydrochlorin (anaerobic route): step 10/10.</text>
</comment>
<comment type="cofactor">
    <cofactor evidence="1 7">
        <name>Mg(2+)</name>
        <dbReference type="ChEBI" id="CHEBI:18420"/>
    </cofactor>
</comment>
<comment type="caution">
    <text evidence="10">The sequence shown here is derived from an EMBL/GenBank/DDBJ whole genome shotgun (WGS) entry which is preliminary data.</text>
</comment>
<feature type="site" description="Increases nucleophilicity of active site Cys" evidence="7">
    <location>
        <position position="439"/>
    </location>
</feature>
<reference evidence="10 11" key="1">
    <citation type="submission" date="2014-12" db="EMBL/GenBank/DDBJ databases">
        <title>Draft genome sequence of Paenibacillus kamchatkensis strain B-2647.</title>
        <authorList>
            <person name="Karlyshev A.V."/>
            <person name="Kudryashova E.B."/>
        </authorList>
    </citation>
    <scope>NUCLEOTIDE SEQUENCE [LARGE SCALE GENOMIC DNA]</scope>
    <source>
        <strain evidence="10 11">VKM B-2647</strain>
    </source>
</reference>
<dbReference type="PANTHER" id="PTHR43873">
    <property type="entry name" value="COBYRINATE A,C-DIAMIDE SYNTHASE"/>
    <property type="match status" value="1"/>
</dbReference>
<comment type="miscellaneous">
    <text evidence="7">The a and c carboxylates of cobyrinate are activated for nucleophilic attack via formation of a phosphorylated intermediate by ATP. CbiA catalyzes first the amidation of the c-carboxylate, and then that of the a-carboxylate.</text>
</comment>
<dbReference type="InterPro" id="IPR004484">
    <property type="entry name" value="CbiA/CobB_synth"/>
</dbReference>
<keyword evidence="6 7" id="KW-0315">Glutamine amidotransferase</keyword>
<organism evidence="10 11">
    <name type="scientific">Gordoniibacillus kamchatkensis</name>
    <dbReference type="NCBI Taxonomy" id="1590651"/>
    <lineage>
        <taxon>Bacteria</taxon>
        <taxon>Bacillati</taxon>
        <taxon>Bacillota</taxon>
        <taxon>Bacilli</taxon>
        <taxon>Bacillales</taxon>
        <taxon>Paenibacillaceae</taxon>
        <taxon>Gordoniibacillus</taxon>
    </lineage>
</organism>
<dbReference type="SUPFAM" id="SSF52540">
    <property type="entry name" value="P-loop containing nucleoside triphosphate hydrolases"/>
    <property type="match status" value="1"/>
</dbReference>
<feature type="domain" description="CobQ/CobB/MinD/ParA nucleotide binding" evidence="8">
    <location>
        <begin position="5"/>
        <end position="191"/>
    </location>
</feature>
<dbReference type="Gene3D" id="3.40.50.880">
    <property type="match status" value="1"/>
</dbReference>
<evidence type="ECO:0000259" key="8">
    <source>
        <dbReference type="Pfam" id="PF01656"/>
    </source>
</evidence>
<evidence type="ECO:0000256" key="7">
    <source>
        <dbReference type="HAMAP-Rule" id="MF_00027"/>
    </source>
</evidence>
<comment type="similarity">
    <text evidence="7">Belongs to the CobB/CbiA family.</text>
</comment>
<dbReference type="CDD" id="cd05388">
    <property type="entry name" value="CobB_N"/>
    <property type="match status" value="1"/>
</dbReference>
<comment type="catalytic activity">
    <reaction evidence="7">
        <text>cob(II)yrinate + 2 L-glutamine + 2 ATP + 2 H2O = cob(II)yrinate a,c diamide + 2 L-glutamate + 2 ADP + 2 phosphate + 2 H(+)</text>
        <dbReference type="Rhea" id="RHEA:26289"/>
        <dbReference type="ChEBI" id="CHEBI:15377"/>
        <dbReference type="ChEBI" id="CHEBI:15378"/>
        <dbReference type="ChEBI" id="CHEBI:29985"/>
        <dbReference type="ChEBI" id="CHEBI:30616"/>
        <dbReference type="ChEBI" id="CHEBI:43474"/>
        <dbReference type="ChEBI" id="CHEBI:58359"/>
        <dbReference type="ChEBI" id="CHEBI:58537"/>
        <dbReference type="ChEBI" id="CHEBI:58894"/>
        <dbReference type="ChEBI" id="CHEBI:456216"/>
        <dbReference type="EC" id="6.3.5.11"/>
    </reaction>
</comment>
<keyword evidence="5 7" id="KW-0460">Magnesium</keyword>
<feature type="active site" description="Nucleophile" evidence="7">
    <location>
        <position position="338"/>
    </location>
</feature>
<sequence length="464" mass="50072">MQNRILIAGTGSGVGKTTLTIGLMAALRQKGYNVQGFKCGPDYIDPTYHTAVTGRQSRNLDSWMLSRDTVKDIFRRASSEADISVIEGVMGLFDGKNHLSNEGSAADIAGLLQCPIVLVVNCHSMGRSAAAVVKGFQHFAADVNIAGIIANKVGSEGHYRMVKEAVMQECGLPVFGYLLRDDALEIPERHLGLVPSVERGELEPFFAKLAQQVAATVDVEAIVKAAVCPDLPAPESEGRLSVFEPRPQAHGSGVRLAVARDAAFNFYYPENLELLQACGAELRFFSPLAGETVPPDADGLYIGGGFPEEFAATLAAGSEVKASIRAFIERGKPVLAECGGFMYLTEAIVDTEGRRYDMVSAIPGQVAMQKKLASFGYREIQGTDANYLLQGGIKARGHEFHYSTYQCESANPAAYITKGRKGEQEEGVLHRRLVAGYTHIHFASAPEMAQRFVDECAQVKSTEG</sequence>
<dbReference type="PANTHER" id="PTHR43873:SF1">
    <property type="entry name" value="COBYRINATE A,C-DIAMIDE SYNTHASE"/>
    <property type="match status" value="1"/>
</dbReference>
<dbReference type="Pfam" id="PF01656">
    <property type="entry name" value="CbiA"/>
    <property type="match status" value="1"/>
</dbReference>
<dbReference type="InterPro" id="IPR029062">
    <property type="entry name" value="Class_I_gatase-like"/>
</dbReference>
<dbReference type="NCBIfam" id="TIGR00379">
    <property type="entry name" value="cobB"/>
    <property type="match status" value="1"/>
</dbReference>
<dbReference type="InterPro" id="IPR002586">
    <property type="entry name" value="CobQ/CobB/MinD/ParA_Nub-bd_dom"/>
</dbReference>
<evidence type="ECO:0000256" key="3">
    <source>
        <dbReference type="ARBA" id="ARBA00022741"/>
    </source>
</evidence>
<dbReference type="SUPFAM" id="SSF52317">
    <property type="entry name" value="Class I glutamine amidotransferase-like"/>
    <property type="match status" value="1"/>
</dbReference>
<dbReference type="Pfam" id="PF07685">
    <property type="entry name" value="GATase_3"/>
    <property type="match status" value="1"/>
</dbReference>
<keyword evidence="2 7" id="KW-0436">Ligase</keyword>
<dbReference type="Proteomes" id="UP000031967">
    <property type="component" value="Unassembled WGS sequence"/>
</dbReference>
<keyword evidence="7" id="KW-0169">Cobalamin biosynthesis</keyword>